<dbReference type="EMBL" id="JAAIUW010000011">
    <property type="protein sequence ID" value="KAF7808338.1"/>
    <property type="molecule type" value="Genomic_DNA"/>
</dbReference>
<feature type="region of interest" description="Disordered" evidence="1">
    <location>
        <begin position="127"/>
        <end position="156"/>
    </location>
</feature>
<evidence type="ECO:0000256" key="1">
    <source>
        <dbReference type="SAM" id="MobiDB-lite"/>
    </source>
</evidence>
<keyword evidence="3" id="KW-1185">Reference proteome</keyword>
<proteinExistence type="predicted"/>
<dbReference type="Proteomes" id="UP000634136">
    <property type="component" value="Unassembled WGS sequence"/>
</dbReference>
<reference evidence="2" key="1">
    <citation type="submission" date="2020-09" db="EMBL/GenBank/DDBJ databases">
        <title>Genome-Enabled Discovery of Anthraquinone Biosynthesis in Senna tora.</title>
        <authorList>
            <person name="Kang S.-H."/>
            <person name="Pandey R.P."/>
            <person name="Lee C.-M."/>
            <person name="Sim J.-S."/>
            <person name="Jeong J.-T."/>
            <person name="Choi B.-S."/>
            <person name="Jung M."/>
            <person name="Ginzburg D."/>
            <person name="Zhao K."/>
            <person name="Won S.Y."/>
            <person name="Oh T.-J."/>
            <person name="Yu Y."/>
            <person name="Kim N.-H."/>
            <person name="Lee O.R."/>
            <person name="Lee T.-H."/>
            <person name="Bashyal P."/>
            <person name="Kim T.-S."/>
            <person name="Lee W.-H."/>
            <person name="Kawkins C."/>
            <person name="Kim C.-K."/>
            <person name="Kim J.S."/>
            <person name="Ahn B.O."/>
            <person name="Rhee S.Y."/>
            <person name="Sohng J.K."/>
        </authorList>
    </citation>
    <scope>NUCLEOTIDE SEQUENCE</scope>
    <source>
        <tissue evidence="2">Leaf</tissue>
    </source>
</reference>
<evidence type="ECO:0000313" key="3">
    <source>
        <dbReference type="Proteomes" id="UP000634136"/>
    </source>
</evidence>
<gene>
    <name evidence="2" type="ORF">G2W53_035081</name>
</gene>
<dbReference type="AlphaFoldDB" id="A0A834W4L5"/>
<comment type="caution">
    <text evidence="2">The sequence shown here is derived from an EMBL/GenBank/DDBJ whole genome shotgun (WGS) entry which is preliminary data.</text>
</comment>
<sequence>MTTRIFLGMKLRRNWVHVGTHKREPVKLEAIIYKSLCKVAYNGRAGCALIFPHMISDFYFNAGVPEDDTDAKFKPKHQLDYKRGQSHRMEDDVYQECTTNTGAVDPDEVDLNGCEFLDSDAEQPDLFFEDGGKRVPQDKGGEQRDGPTEQSGEASSILIPQYNDAYVSGWNGEAHSEYDDNDELMSLDGSSNDEANRRSRFKSFNEATDFKRPINLEVGLKFANHQIYYQTLKQYCIENEIVFKYKRIRIKESRLFAKKIVAPNYRAKRKAKKQVEGSHAEQFTVYNMRRTPKEYVDPYYRTSTFLNAYRTTIGPAGEEYWPPTNCNKILPLEYKIAPGRPKKARKKVVDERQNPFTNTRNGVTTKCGNCGKPIKDKLLTCGFFKWLDEDEDVSLGANEEPPPTHDTMPFIIMRKRLFGLAACSVSLLAPTNSGVVLSCVGGGLIVGRICGGLTAGGKNGLGAGQCS</sequence>
<dbReference type="GO" id="GO:0016787">
    <property type="term" value="F:hydrolase activity"/>
    <property type="evidence" value="ECO:0007669"/>
    <property type="project" value="UniProtKB-KW"/>
</dbReference>
<name>A0A834W4L5_9FABA</name>
<keyword evidence="2" id="KW-0378">Hydrolase</keyword>
<feature type="compositionally biased region" description="Basic and acidic residues" evidence="1">
    <location>
        <begin position="130"/>
        <end position="147"/>
    </location>
</feature>
<evidence type="ECO:0000313" key="2">
    <source>
        <dbReference type="EMBL" id="KAF7808338.1"/>
    </source>
</evidence>
<dbReference type="OrthoDB" id="1646772at2759"/>
<organism evidence="2 3">
    <name type="scientific">Senna tora</name>
    <dbReference type="NCBI Taxonomy" id="362788"/>
    <lineage>
        <taxon>Eukaryota</taxon>
        <taxon>Viridiplantae</taxon>
        <taxon>Streptophyta</taxon>
        <taxon>Embryophyta</taxon>
        <taxon>Tracheophyta</taxon>
        <taxon>Spermatophyta</taxon>
        <taxon>Magnoliopsida</taxon>
        <taxon>eudicotyledons</taxon>
        <taxon>Gunneridae</taxon>
        <taxon>Pentapetalae</taxon>
        <taxon>rosids</taxon>
        <taxon>fabids</taxon>
        <taxon>Fabales</taxon>
        <taxon>Fabaceae</taxon>
        <taxon>Caesalpinioideae</taxon>
        <taxon>Cassia clade</taxon>
        <taxon>Senna</taxon>
    </lineage>
</organism>
<protein>
    <submittedName>
        <fullName evidence="2">Glycoside hydrolase, family 47</fullName>
    </submittedName>
</protein>
<accession>A0A834W4L5</accession>